<dbReference type="RefSeq" id="WP_107138504.1">
    <property type="nucleotide sequence ID" value="NZ_PYSV01000012.1"/>
</dbReference>
<dbReference type="AlphaFoldDB" id="A0A2T3W692"/>
<dbReference type="Gene3D" id="3.10.180.10">
    <property type="entry name" value="2,3-Dihydroxybiphenyl 1,2-Dioxygenase, domain 1"/>
    <property type="match status" value="1"/>
</dbReference>
<protein>
    <submittedName>
        <fullName evidence="2">VOC family protein</fullName>
    </submittedName>
</protein>
<dbReference type="Pfam" id="PF06983">
    <property type="entry name" value="3-dmu-9_3-mt"/>
    <property type="match status" value="1"/>
</dbReference>
<evidence type="ECO:0000313" key="3">
    <source>
        <dbReference type="Proteomes" id="UP000240317"/>
    </source>
</evidence>
<gene>
    <name evidence="2" type="ORF">C8263_12680</name>
</gene>
<name>A0A2T3W692_9DEIO</name>
<evidence type="ECO:0000259" key="1">
    <source>
        <dbReference type="Pfam" id="PF06983"/>
    </source>
</evidence>
<dbReference type="InterPro" id="IPR028973">
    <property type="entry name" value="PhnB-like"/>
</dbReference>
<organism evidence="2 3">
    <name type="scientific">Deinococcus arcticus</name>
    <dbReference type="NCBI Taxonomy" id="2136176"/>
    <lineage>
        <taxon>Bacteria</taxon>
        <taxon>Thermotogati</taxon>
        <taxon>Deinococcota</taxon>
        <taxon>Deinococci</taxon>
        <taxon>Deinococcales</taxon>
        <taxon>Deinococcaceae</taxon>
        <taxon>Deinococcus</taxon>
    </lineage>
</organism>
<dbReference type="OrthoDB" id="9795306at2"/>
<dbReference type="InterPro" id="IPR029068">
    <property type="entry name" value="Glyas_Bleomycin-R_OHBP_Dase"/>
</dbReference>
<dbReference type="EMBL" id="PYSV01000012">
    <property type="protein sequence ID" value="PTA67420.1"/>
    <property type="molecule type" value="Genomic_DNA"/>
</dbReference>
<dbReference type="Proteomes" id="UP000240317">
    <property type="component" value="Unassembled WGS sequence"/>
</dbReference>
<dbReference type="PANTHER" id="PTHR33990">
    <property type="entry name" value="PROTEIN YJDN-RELATED"/>
    <property type="match status" value="1"/>
</dbReference>
<dbReference type="SUPFAM" id="SSF54593">
    <property type="entry name" value="Glyoxalase/Bleomycin resistance protein/Dihydroxybiphenyl dioxygenase"/>
    <property type="match status" value="1"/>
</dbReference>
<dbReference type="PANTHER" id="PTHR33990:SF1">
    <property type="entry name" value="PROTEIN YJDN"/>
    <property type="match status" value="1"/>
</dbReference>
<evidence type="ECO:0000313" key="2">
    <source>
        <dbReference type="EMBL" id="PTA67420.1"/>
    </source>
</evidence>
<comment type="caution">
    <text evidence="2">The sequence shown here is derived from an EMBL/GenBank/DDBJ whole genome shotgun (WGS) entry which is preliminary data.</text>
</comment>
<sequence>MPQLQPYLGFNGKCQEAMTFYQACLGGTLDLMTVAQSPVAAQLPAEMQERVLHGSLVSGDLTLLASDMSQDIGRSQSVSLMVQCGSAEEAHATFAKLAEGGGTVTQPLGLSFWGSTFGHLTDRYGIHWLLNAEAPQAD</sequence>
<reference evidence="2 3" key="1">
    <citation type="submission" date="2018-03" db="EMBL/GenBank/DDBJ databases">
        <title>Draft genome of Deinococcus sp. OD32.</title>
        <authorList>
            <person name="Wang X.-P."/>
            <person name="Du Z.-J."/>
        </authorList>
    </citation>
    <scope>NUCLEOTIDE SEQUENCE [LARGE SCALE GENOMIC DNA]</scope>
    <source>
        <strain evidence="2 3">OD32</strain>
    </source>
</reference>
<accession>A0A2T3W692</accession>
<keyword evidence="3" id="KW-1185">Reference proteome</keyword>
<feature type="domain" description="PhnB-like" evidence="1">
    <location>
        <begin position="4"/>
        <end position="128"/>
    </location>
</feature>
<dbReference type="CDD" id="cd06588">
    <property type="entry name" value="PhnB_like"/>
    <property type="match status" value="1"/>
</dbReference>
<proteinExistence type="predicted"/>